<organism evidence="2 3">
    <name type="scientific">Neisseria sicca ATCC 29256</name>
    <dbReference type="NCBI Taxonomy" id="547045"/>
    <lineage>
        <taxon>Bacteria</taxon>
        <taxon>Pseudomonadati</taxon>
        <taxon>Pseudomonadota</taxon>
        <taxon>Betaproteobacteria</taxon>
        <taxon>Neisseriales</taxon>
        <taxon>Neisseriaceae</taxon>
        <taxon>Neisseria</taxon>
    </lineage>
</organism>
<dbReference type="Proteomes" id="UP000005365">
    <property type="component" value="Unassembled WGS sequence"/>
</dbReference>
<name>C6M7U5_NEISI</name>
<gene>
    <name evidence="2" type="ORF">NEISICOT_02609</name>
</gene>
<accession>C6M7U5</accession>
<comment type="caution">
    <text evidence="2">The sequence shown here is derived from an EMBL/GenBank/DDBJ whole genome shotgun (WGS) entry which is preliminary data.</text>
</comment>
<evidence type="ECO:0000313" key="3">
    <source>
        <dbReference type="Proteomes" id="UP000005365"/>
    </source>
</evidence>
<evidence type="ECO:0000313" key="2">
    <source>
        <dbReference type="EMBL" id="EET43669.1"/>
    </source>
</evidence>
<protein>
    <submittedName>
        <fullName evidence="2">Uncharacterized protein</fullName>
    </submittedName>
</protein>
<dbReference type="EMBL" id="ACKO02000017">
    <property type="protein sequence ID" value="EET43669.1"/>
    <property type="molecule type" value="Genomic_DNA"/>
</dbReference>
<keyword evidence="3" id="KW-1185">Reference proteome</keyword>
<feature type="region of interest" description="Disordered" evidence="1">
    <location>
        <begin position="31"/>
        <end position="52"/>
    </location>
</feature>
<sequence length="52" mass="5863">MTIKTSEGLYFLMGNELIFSLIPCLIKNVSNKHPQSNKIDRNISSKGRLKPS</sequence>
<proteinExistence type="predicted"/>
<dbReference type="AlphaFoldDB" id="C6M7U5"/>
<reference evidence="2" key="1">
    <citation type="submission" date="2009-07" db="EMBL/GenBank/DDBJ databases">
        <authorList>
            <person name="Weinstock G."/>
            <person name="Sodergren E."/>
            <person name="Clifton S."/>
            <person name="Fulton L."/>
            <person name="Fulton B."/>
            <person name="Courtney L."/>
            <person name="Fronick C."/>
            <person name="Harrison M."/>
            <person name="Strong C."/>
            <person name="Farmer C."/>
            <person name="Delahaunty K."/>
            <person name="Markovic C."/>
            <person name="Hall O."/>
            <person name="Minx P."/>
            <person name="Tomlinson C."/>
            <person name="Mitreva M."/>
            <person name="Nelson J."/>
            <person name="Hou S."/>
            <person name="Wollam A."/>
            <person name="Pepin K.H."/>
            <person name="Johnson M."/>
            <person name="Bhonagiri V."/>
            <person name="Nash W.E."/>
            <person name="Warren W."/>
            <person name="Chinwalla A."/>
            <person name="Mardis E.R."/>
            <person name="Wilson R.K."/>
        </authorList>
    </citation>
    <scope>NUCLEOTIDE SEQUENCE [LARGE SCALE GENOMIC DNA]</scope>
    <source>
        <strain evidence="2">ATCC 29256</strain>
    </source>
</reference>
<evidence type="ECO:0000256" key="1">
    <source>
        <dbReference type="SAM" id="MobiDB-lite"/>
    </source>
</evidence>